<gene>
    <name evidence="1" type="ORF">OHK93_006486</name>
</gene>
<organism evidence="1 2">
    <name type="scientific">Ramalina farinacea</name>
    <dbReference type="NCBI Taxonomy" id="258253"/>
    <lineage>
        <taxon>Eukaryota</taxon>
        <taxon>Fungi</taxon>
        <taxon>Dikarya</taxon>
        <taxon>Ascomycota</taxon>
        <taxon>Pezizomycotina</taxon>
        <taxon>Lecanoromycetes</taxon>
        <taxon>OSLEUM clade</taxon>
        <taxon>Lecanoromycetidae</taxon>
        <taxon>Lecanorales</taxon>
        <taxon>Lecanorineae</taxon>
        <taxon>Ramalinaceae</taxon>
        <taxon>Ramalina</taxon>
    </lineage>
</organism>
<keyword evidence="2" id="KW-1185">Reference proteome</keyword>
<dbReference type="Proteomes" id="UP001161017">
    <property type="component" value="Unassembled WGS sequence"/>
</dbReference>
<sequence length="229" mass="25715">MGDQRTGQPFGIHELYSPGKDATVEYVDRASFPAKKNLFPPVLASLLTRGLHLEKLVATTIPKKALETDKALLRALEQDSEVLQEITDNFAPLMRRFHMYFFWEQERTDLKYTRDYIVEETSAAPILDNTERSGIAAGHREMCKFGTKDAAGFRTVVAALKRYESEAPTVIEARVVKTRDALRAGSRDEASELINRTYHQPKNARLLEPAYPEAGVGGEASVQEWLSSI</sequence>
<dbReference type="EMBL" id="JAPUFD010000005">
    <property type="protein sequence ID" value="MDI1487217.1"/>
    <property type="molecule type" value="Genomic_DNA"/>
</dbReference>
<protein>
    <submittedName>
        <fullName evidence="1">Uncharacterized protein</fullName>
    </submittedName>
</protein>
<dbReference type="PANTHER" id="PTHR48187:SF2">
    <property type="entry name" value="LD21810P"/>
    <property type="match status" value="1"/>
</dbReference>
<dbReference type="AlphaFoldDB" id="A0AA43TWT4"/>
<reference evidence="1" key="1">
    <citation type="journal article" date="2023" name="Genome Biol. Evol.">
        <title>First Whole Genome Sequence and Flow Cytometry Genome Size Data for the Lichen-Forming Fungus Ramalina farinacea (Ascomycota).</title>
        <authorList>
            <person name="Llewellyn T."/>
            <person name="Mian S."/>
            <person name="Hill R."/>
            <person name="Leitch I.J."/>
            <person name="Gaya E."/>
        </authorList>
    </citation>
    <scope>NUCLEOTIDE SEQUENCE</scope>
    <source>
        <strain evidence="1">LIQ254RAFAR</strain>
    </source>
</reference>
<evidence type="ECO:0000313" key="1">
    <source>
        <dbReference type="EMBL" id="MDI1487217.1"/>
    </source>
</evidence>
<proteinExistence type="predicted"/>
<accession>A0AA43TWT4</accession>
<comment type="caution">
    <text evidence="1">The sequence shown here is derived from an EMBL/GenBank/DDBJ whole genome shotgun (WGS) entry which is preliminary data.</text>
</comment>
<evidence type="ECO:0000313" key="2">
    <source>
        <dbReference type="Proteomes" id="UP001161017"/>
    </source>
</evidence>
<name>A0AA43TWT4_9LECA</name>
<dbReference type="PANTHER" id="PTHR48187">
    <property type="entry name" value="LD21810P"/>
    <property type="match status" value="1"/>
</dbReference>